<dbReference type="EMBL" id="JAVREM010000062">
    <property type="protein sequence ID" value="MDT0322406.1"/>
    <property type="molecule type" value="Genomic_DNA"/>
</dbReference>
<sequence length="50" mass="4806">MINASRQTGSVIGVALLGGLLGGGLAFDTGLRIALTAAGGASSSGRCWPC</sequence>
<evidence type="ECO:0000313" key="2">
    <source>
        <dbReference type="Proteomes" id="UP001183420"/>
    </source>
</evidence>
<gene>
    <name evidence="1" type="ORF">RNC47_29215</name>
</gene>
<dbReference type="RefSeq" id="WP_311602994.1">
    <property type="nucleotide sequence ID" value="NZ_JAVREM010000062.1"/>
</dbReference>
<keyword evidence="2" id="KW-1185">Reference proteome</keyword>
<name>A0ABU2LXT4_9ACTN</name>
<accession>A0ABU2LXT4</accession>
<organism evidence="1 2">
    <name type="scientific">Streptomyces millisiae</name>
    <dbReference type="NCBI Taxonomy" id="3075542"/>
    <lineage>
        <taxon>Bacteria</taxon>
        <taxon>Bacillati</taxon>
        <taxon>Actinomycetota</taxon>
        <taxon>Actinomycetes</taxon>
        <taxon>Kitasatosporales</taxon>
        <taxon>Streptomycetaceae</taxon>
        <taxon>Streptomyces</taxon>
    </lineage>
</organism>
<reference evidence="2" key="1">
    <citation type="submission" date="2023-07" db="EMBL/GenBank/DDBJ databases">
        <title>30 novel species of actinomycetes from the DSMZ collection.</title>
        <authorList>
            <person name="Nouioui I."/>
        </authorList>
    </citation>
    <scope>NUCLEOTIDE SEQUENCE [LARGE SCALE GENOMIC DNA]</scope>
    <source>
        <strain evidence="2">DSM 44918</strain>
    </source>
</reference>
<dbReference type="Proteomes" id="UP001183420">
    <property type="component" value="Unassembled WGS sequence"/>
</dbReference>
<proteinExistence type="predicted"/>
<evidence type="ECO:0008006" key="3">
    <source>
        <dbReference type="Google" id="ProtNLM"/>
    </source>
</evidence>
<evidence type="ECO:0000313" key="1">
    <source>
        <dbReference type="EMBL" id="MDT0322406.1"/>
    </source>
</evidence>
<protein>
    <recommendedName>
        <fullName evidence="3">Major facilitator superfamily (MFS) profile domain-containing protein</fullName>
    </recommendedName>
</protein>
<comment type="caution">
    <text evidence="1">The sequence shown here is derived from an EMBL/GenBank/DDBJ whole genome shotgun (WGS) entry which is preliminary data.</text>
</comment>